<dbReference type="AlphaFoldDB" id="A0A450T2Z9"/>
<protein>
    <recommendedName>
        <fullName evidence="5">von Willebrand factor type A domain-containing protein</fullName>
    </recommendedName>
</protein>
<evidence type="ECO:0008006" key="5">
    <source>
        <dbReference type="Google" id="ProtNLM"/>
    </source>
</evidence>
<reference evidence="3" key="1">
    <citation type="submission" date="2019-02" db="EMBL/GenBank/DDBJ databases">
        <authorList>
            <person name="Gruber-Vodicka R. H."/>
            <person name="Seah K. B. B."/>
        </authorList>
    </citation>
    <scope>NUCLEOTIDE SEQUENCE</scope>
    <source>
        <strain evidence="4">BECK_BZ106</strain>
        <strain evidence="3">BECK_BZ15</strain>
    </source>
</reference>
<feature type="transmembrane region" description="Helical" evidence="2">
    <location>
        <begin position="12"/>
        <end position="32"/>
    </location>
</feature>
<dbReference type="EMBL" id="CAADEW010000109">
    <property type="protein sequence ID" value="VFJ60883.1"/>
    <property type="molecule type" value="Genomic_DNA"/>
</dbReference>
<name>A0A450T2Z9_9GAMM</name>
<dbReference type="SUPFAM" id="SSF53300">
    <property type="entry name" value="vWA-like"/>
    <property type="match status" value="1"/>
</dbReference>
<dbReference type="EMBL" id="CAADFD010000069">
    <property type="protein sequence ID" value="VFJ61981.1"/>
    <property type="molecule type" value="Genomic_DNA"/>
</dbReference>
<evidence type="ECO:0000256" key="1">
    <source>
        <dbReference type="SAM" id="Coils"/>
    </source>
</evidence>
<gene>
    <name evidence="3" type="ORF">BECKFW1821A_GA0114235_11093</name>
    <name evidence="4" type="ORF">BECKFW1821B_GA0114236_10692</name>
</gene>
<feature type="coiled-coil region" evidence="1">
    <location>
        <begin position="54"/>
        <end position="109"/>
    </location>
</feature>
<keyword evidence="1" id="KW-0175">Coiled coil</keyword>
<evidence type="ECO:0000256" key="2">
    <source>
        <dbReference type="SAM" id="Phobius"/>
    </source>
</evidence>
<organism evidence="3">
    <name type="scientific">Candidatus Kentrum sp. FW</name>
    <dbReference type="NCBI Taxonomy" id="2126338"/>
    <lineage>
        <taxon>Bacteria</taxon>
        <taxon>Pseudomonadati</taxon>
        <taxon>Pseudomonadota</taxon>
        <taxon>Gammaproteobacteria</taxon>
        <taxon>Candidatus Kentrum</taxon>
    </lineage>
</organism>
<keyword evidence="2" id="KW-1133">Transmembrane helix</keyword>
<dbReference type="InterPro" id="IPR036465">
    <property type="entry name" value="vWFA_dom_sf"/>
</dbReference>
<evidence type="ECO:0000313" key="4">
    <source>
        <dbReference type="EMBL" id="VFJ61981.1"/>
    </source>
</evidence>
<sequence length="315" mass="34904">MKPGKRDFEIFNLSFLDIISCGFGAVVLLVLISKPMEDVSKSSIDEAGALLSQVVALETRIDTLNNAIDRQNKKNDEQVAERGSLHHAAETLSQQLGRKEQEEKNLRGDLEGLSLVKDSLKRTSITSSSTKTTRDEEVGGIPVDSDYVIFVVDTSGSMQEIWARVSREILNVLGIHPQVKGFQILNDQGKSLISAYSGRFMPDTPQGRKRVMKVFKAWTDASNSSPVEGIETTLRKYAKPGRSLSVYVFGDDYTGSSYAPVIERVTRMNKGGKAPRRLAKIHGIGFISRHTTNRFAILMRELTKRNGGTFLALPR</sequence>
<keyword evidence="2" id="KW-0472">Membrane</keyword>
<keyword evidence="2" id="KW-0812">Transmembrane</keyword>
<evidence type="ECO:0000313" key="3">
    <source>
        <dbReference type="EMBL" id="VFJ60883.1"/>
    </source>
</evidence>
<proteinExistence type="predicted"/>
<accession>A0A450T2Z9</accession>